<sequence length="111" mass="12646">MDFKINMGELEDVLTSLHKMKASLETLDSVLVNVQDAVGKQKGKLADALSMEFGAHRDDISRQQGTVTKLYTYLESYVSDFKSIDSPTYRNRDMLIDARGLQRWQKPSVIF</sequence>
<evidence type="ECO:0000313" key="2">
    <source>
        <dbReference type="EMBL" id="MBC2294316.1"/>
    </source>
</evidence>
<comment type="caution">
    <text evidence="1">The sequence shown here is derived from an EMBL/GenBank/DDBJ whole genome shotgun (WGS) entry which is preliminary data.</text>
</comment>
<accession>A0A842FMZ7</accession>
<dbReference type="Proteomes" id="UP000585696">
    <property type="component" value="Unassembled WGS sequence"/>
</dbReference>
<proteinExistence type="predicted"/>
<organism evidence="1 4">
    <name type="scientific">Listeria booriae</name>
    <dbReference type="NCBI Taxonomy" id="1552123"/>
    <lineage>
        <taxon>Bacteria</taxon>
        <taxon>Bacillati</taxon>
        <taxon>Bacillota</taxon>
        <taxon>Bacilli</taxon>
        <taxon>Bacillales</taxon>
        <taxon>Listeriaceae</taxon>
        <taxon>Listeria</taxon>
    </lineage>
</organism>
<dbReference type="EMBL" id="JAARZT010000029">
    <property type="protein sequence ID" value="MBC2294316.1"/>
    <property type="molecule type" value="Genomic_DNA"/>
</dbReference>
<name>A0A842FMZ7_9LIST</name>
<evidence type="ECO:0000313" key="1">
    <source>
        <dbReference type="EMBL" id="MBC2283743.1"/>
    </source>
</evidence>
<reference evidence="3 4" key="1">
    <citation type="submission" date="2020-03" db="EMBL/GenBank/DDBJ databases">
        <title>Soil Listeria distribution.</title>
        <authorList>
            <person name="Liao J."/>
            <person name="Wiedmann M."/>
        </authorList>
    </citation>
    <scope>NUCLEOTIDE SEQUENCE [LARGE SCALE GENOMIC DNA]</scope>
    <source>
        <strain evidence="2 3">FSL L7-0051</strain>
        <strain evidence="1 4">FSL L7-0054</strain>
    </source>
</reference>
<evidence type="ECO:0000313" key="3">
    <source>
        <dbReference type="Proteomes" id="UP000543005"/>
    </source>
</evidence>
<dbReference type="EMBL" id="JAARZS010000010">
    <property type="protein sequence ID" value="MBC2283743.1"/>
    <property type="molecule type" value="Genomic_DNA"/>
</dbReference>
<dbReference type="AlphaFoldDB" id="A0A842FMZ7"/>
<evidence type="ECO:0000313" key="4">
    <source>
        <dbReference type="Proteomes" id="UP000585696"/>
    </source>
</evidence>
<protein>
    <recommendedName>
        <fullName evidence="5">LXG domain-containing protein</fullName>
    </recommendedName>
</protein>
<gene>
    <name evidence="1" type="ORF">HCB69_05085</name>
    <name evidence="2" type="ORF">HCC36_13835</name>
</gene>
<dbReference type="Proteomes" id="UP000543005">
    <property type="component" value="Unassembled WGS sequence"/>
</dbReference>
<evidence type="ECO:0008006" key="5">
    <source>
        <dbReference type="Google" id="ProtNLM"/>
    </source>
</evidence>
<dbReference type="RefSeq" id="WP_185629806.1">
    <property type="nucleotide sequence ID" value="NZ_JAARZS010000010.1"/>
</dbReference>